<dbReference type="PATRIC" id="fig|1004151.3.peg.4353"/>
<evidence type="ECO:0000259" key="1">
    <source>
        <dbReference type="Pfam" id="PF18593"/>
    </source>
</evidence>
<feature type="domain" description="CdiI immunity protein" evidence="1">
    <location>
        <begin position="107"/>
        <end position="192"/>
    </location>
</feature>
<name>W3V1T5_9GAMM</name>
<keyword evidence="3" id="KW-1185">Reference proteome</keyword>
<comment type="caution">
    <text evidence="2">The sequence shown here is derived from an EMBL/GenBank/DDBJ whole genome shotgun (WGS) entry which is preliminary data.</text>
</comment>
<reference evidence="2 3" key="1">
    <citation type="submission" date="2013-11" db="EMBL/GenBank/DDBJ databases">
        <title>Elucidation of the Photorhabdus temperata genome and generation of transposon mutant library to identify motility mutants.</title>
        <authorList>
            <person name="Hurst S.G.IV."/>
            <person name="Micheals B."/>
            <person name="Abebe-Akele F."/>
            <person name="Rowedder H."/>
            <person name="Bullock H."/>
            <person name="Jackobeck R."/>
            <person name="Janicki E."/>
            <person name="Tisa L.S."/>
        </authorList>
    </citation>
    <scope>NUCLEOTIDE SEQUENCE [LARGE SCALE GENOMIC DNA]</scope>
    <source>
        <strain evidence="2 3">NC19</strain>
    </source>
</reference>
<dbReference type="InterPro" id="IPR041129">
    <property type="entry name" value="CdiI_2"/>
</dbReference>
<dbReference type="Proteomes" id="UP000018957">
    <property type="component" value="Unassembled WGS sequence"/>
</dbReference>
<proteinExistence type="predicted"/>
<dbReference type="EMBL" id="AYSJ01000015">
    <property type="protein sequence ID" value="ETS29782.1"/>
    <property type="molecule type" value="Genomic_DNA"/>
</dbReference>
<evidence type="ECO:0000313" key="3">
    <source>
        <dbReference type="Proteomes" id="UP000018957"/>
    </source>
</evidence>
<dbReference type="AlphaFoldDB" id="W3V1T5"/>
<dbReference type="Pfam" id="PF18593">
    <property type="entry name" value="CdiI_2"/>
    <property type="match status" value="2"/>
</dbReference>
<dbReference type="RefSeq" id="WP_051477484.1">
    <property type="nucleotide sequence ID" value="NZ_AYSJ01000015.1"/>
</dbReference>
<feature type="domain" description="CdiI immunity protein" evidence="1">
    <location>
        <begin position="7"/>
        <end position="94"/>
    </location>
</feature>
<sequence>MKRETKTQYLDNFIGAYFNQNCNRFGEATIDEVITEYINSEPPLLMKKLIKDIDYFIRNSEDVEKEFKELYRHSFNSDLWKTAASNFLNHVSERVQDYLEFNGDKMELNRLIGAYFNQDCEIISGPEIDDTINDYLETTTKGMKRELLEEIKSFIHNSKDLEKEFKELYRYDFNPDLWETTALDFLNHVSKRVRDYLDNDN</sequence>
<gene>
    <name evidence="2" type="ORF">PTE_04210</name>
</gene>
<evidence type="ECO:0000313" key="2">
    <source>
        <dbReference type="EMBL" id="ETS29782.1"/>
    </source>
</evidence>
<protein>
    <recommendedName>
        <fullName evidence="1">CdiI immunity protein domain-containing protein</fullName>
    </recommendedName>
</protein>
<accession>W3V1T5</accession>
<organism evidence="2 3">
    <name type="scientific">Photorhabdus khanii NC19</name>
    <dbReference type="NCBI Taxonomy" id="1004151"/>
    <lineage>
        <taxon>Bacteria</taxon>
        <taxon>Pseudomonadati</taxon>
        <taxon>Pseudomonadota</taxon>
        <taxon>Gammaproteobacteria</taxon>
        <taxon>Enterobacterales</taxon>
        <taxon>Morganellaceae</taxon>
        <taxon>Photorhabdus</taxon>
    </lineage>
</organism>